<dbReference type="Proteomes" id="UP000789508">
    <property type="component" value="Unassembled WGS sequence"/>
</dbReference>
<comment type="caution">
    <text evidence="1">The sequence shown here is derived from an EMBL/GenBank/DDBJ whole genome shotgun (WGS) entry which is preliminary data.</text>
</comment>
<dbReference type="EMBL" id="CAJVPS010002897">
    <property type="protein sequence ID" value="CAG8578627.1"/>
    <property type="molecule type" value="Genomic_DNA"/>
</dbReference>
<name>A0A9N9G420_9GLOM</name>
<protein>
    <submittedName>
        <fullName evidence="1">6352_t:CDS:1</fullName>
    </submittedName>
</protein>
<evidence type="ECO:0000313" key="1">
    <source>
        <dbReference type="EMBL" id="CAG8578627.1"/>
    </source>
</evidence>
<gene>
    <name evidence="1" type="ORF">ALEPTO_LOCUS7153</name>
</gene>
<keyword evidence="2" id="KW-1185">Reference proteome</keyword>
<dbReference type="AlphaFoldDB" id="A0A9N9G420"/>
<accession>A0A9N9G420</accession>
<sequence length="59" mass="6825">MCKGVTVKVSLLGTEKLKHHLIFRFIPVLFWESTGYFRDDVVNTAISVVKNARKLKDKF</sequence>
<reference evidence="1" key="1">
    <citation type="submission" date="2021-06" db="EMBL/GenBank/DDBJ databases">
        <authorList>
            <person name="Kallberg Y."/>
            <person name="Tangrot J."/>
            <person name="Rosling A."/>
        </authorList>
    </citation>
    <scope>NUCLEOTIDE SEQUENCE</scope>
    <source>
        <strain evidence="1">FL130A</strain>
    </source>
</reference>
<evidence type="ECO:0000313" key="2">
    <source>
        <dbReference type="Proteomes" id="UP000789508"/>
    </source>
</evidence>
<proteinExistence type="predicted"/>
<organism evidence="1 2">
    <name type="scientific">Ambispora leptoticha</name>
    <dbReference type="NCBI Taxonomy" id="144679"/>
    <lineage>
        <taxon>Eukaryota</taxon>
        <taxon>Fungi</taxon>
        <taxon>Fungi incertae sedis</taxon>
        <taxon>Mucoromycota</taxon>
        <taxon>Glomeromycotina</taxon>
        <taxon>Glomeromycetes</taxon>
        <taxon>Archaeosporales</taxon>
        <taxon>Ambisporaceae</taxon>
        <taxon>Ambispora</taxon>
    </lineage>
</organism>